<accession>A0ACC0WVV7</accession>
<protein>
    <submittedName>
        <fullName evidence="1">Uncharacterized protein</fullName>
    </submittedName>
</protein>
<name>A0ACC0WVV7_9STRA</name>
<comment type="caution">
    <text evidence="1">The sequence shown here is derived from an EMBL/GenBank/DDBJ whole genome shotgun (WGS) entry which is preliminary data.</text>
</comment>
<evidence type="ECO:0000313" key="2">
    <source>
        <dbReference type="Proteomes" id="UP001163321"/>
    </source>
</evidence>
<reference evidence="1 2" key="1">
    <citation type="journal article" date="2022" name="bioRxiv">
        <title>The genome of the oomycete Peronosclerospora sorghi, a cosmopolitan pathogen of maize and sorghum, is inflated with dispersed pseudogenes.</title>
        <authorList>
            <person name="Fletcher K."/>
            <person name="Martin F."/>
            <person name="Isakeit T."/>
            <person name="Cavanaugh K."/>
            <person name="Magill C."/>
            <person name="Michelmore R."/>
        </authorList>
    </citation>
    <scope>NUCLEOTIDE SEQUENCE [LARGE SCALE GENOMIC DNA]</scope>
    <source>
        <strain evidence="1">P6</strain>
    </source>
</reference>
<keyword evidence="2" id="KW-1185">Reference proteome</keyword>
<sequence>MLSWQPNDAVKFPLQIPSVRGPHDVSQRSAFRLNNDVAWKSLRSFANNKRHGTRLCRQHDATFDLLSSPIDKSGA</sequence>
<dbReference type="Proteomes" id="UP001163321">
    <property type="component" value="Chromosome 1"/>
</dbReference>
<organism evidence="1 2">
    <name type="scientific">Peronosclerospora sorghi</name>
    <dbReference type="NCBI Taxonomy" id="230839"/>
    <lineage>
        <taxon>Eukaryota</taxon>
        <taxon>Sar</taxon>
        <taxon>Stramenopiles</taxon>
        <taxon>Oomycota</taxon>
        <taxon>Peronosporomycetes</taxon>
        <taxon>Peronosporales</taxon>
        <taxon>Peronosporaceae</taxon>
        <taxon>Peronosclerospora</taxon>
    </lineage>
</organism>
<gene>
    <name evidence="1" type="ORF">PsorP6_001330</name>
</gene>
<dbReference type="EMBL" id="CM047580">
    <property type="protein sequence ID" value="KAI9922712.1"/>
    <property type="molecule type" value="Genomic_DNA"/>
</dbReference>
<proteinExistence type="predicted"/>
<evidence type="ECO:0000313" key="1">
    <source>
        <dbReference type="EMBL" id="KAI9922712.1"/>
    </source>
</evidence>